<keyword evidence="2" id="KW-0328">Glycosyltransferase</keyword>
<accession>A0A2P7Z2Q6</accession>
<gene>
    <name evidence="2" type="ORF">B9Z65_4413</name>
</gene>
<evidence type="ECO:0000256" key="1">
    <source>
        <dbReference type="SAM" id="MobiDB-lite"/>
    </source>
</evidence>
<protein>
    <submittedName>
        <fullName evidence="2">Procollagen galactosyltransferase 1</fullName>
    </submittedName>
</protein>
<dbReference type="OrthoDB" id="47375at2759"/>
<sequence length="428" mass="48664">MASFWIILAAFTTTLMLYWRNVIIDLSNNALLTFTIKPANDTLGFGAIYAVSAVGSPRLKGLLENANVTRLEIRVSRIPDRTQEELDFFRDDDHPDKSTISDGSVRAWLSHIAVLKEFLESNAETALVIEDDVDWDIRLKNIQIPSTAAAHRSLLHSFDGSYWVSTQDWDLVYLLHCGDYFTTMDDMHIGTGILHPSDLKEIPHMLYRDGTLPDSTDIHSFTASFLNAVNVPAKTRLMYESRWPLCSFGYAVTCHAAHRLLHELAAPFEVPGKWTTAYDIALLEACRDKSLRCFSVTPELFHHVEGTSLIDGEPKDQEGRPPADRVAVQQIYYRNETSNIGCGFWSGDFSWNGNLERLAFLQEEVGRRGRCLKPGRREDGSYLDRPGGGYRKQSQIIEGKPKRKHENKKSVQHTRPHLKSRHQQHHFV</sequence>
<dbReference type="Proteomes" id="UP000243723">
    <property type="component" value="Unassembled WGS sequence"/>
</dbReference>
<keyword evidence="2" id="KW-0808">Transferase</keyword>
<name>A0A2P7Z2Q6_9PEZI</name>
<comment type="caution">
    <text evidence="2">The sequence shown here is derived from an EMBL/GenBank/DDBJ whole genome shotgun (WGS) entry which is preliminary data.</text>
</comment>
<evidence type="ECO:0000313" key="2">
    <source>
        <dbReference type="EMBL" id="PSK42499.1"/>
    </source>
</evidence>
<dbReference type="AlphaFoldDB" id="A0A2P7Z2Q6"/>
<proteinExistence type="predicted"/>
<feature type="region of interest" description="Disordered" evidence="1">
    <location>
        <begin position="372"/>
        <end position="428"/>
    </location>
</feature>
<dbReference type="GO" id="GO:0016757">
    <property type="term" value="F:glycosyltransferase activity"/>
    <property type="evidence" value="ECO:0007669"/>
    <property type="project" value="UniProtKB-KW"/>
</dbReference>
<dbReference type="EMBL" id="NHZQ01000335">
    <property type="protein sequence ID" value="PSK42499.1"/>
    <property type="molecule type" value="Genomic_DNA"/>
</dbReference>
<reference evidence="2 3" key="1">
    <citation type="submission" date="2017-05" db="EMBL/GenBank/DDBJ databases">
        <title>Draft genome sequence of Elsinoe australis.</title>
        <authorList>
            <person name="Cheng Q."/>
        </authorList>
    </citation>
    <scope>NUCLEOTIDE SEQUENCE [LARGE SCALE GENOMIC DNA]</scope>
    <source>
        <strain evidence="2 3">NL1</strain>
    </source>
</reference>
<evidence type="ECO:0000313" key="3">
    <source>
        <dbReference type="Proteomes" id="UP000243723"/>
    </source>
</evidence>
<dbReference type="STRING" id="40998.A0A2P7Z2Q6"/>
<organism evidence="2 3">
    <name type="scientific">Elsinoe australis</name>
    <dbReference type="NCBI Taxonomy" id="40998"/>
    <lineage>
        <taxon>Eukaryota</taxon>
        <taxon>Fungi</taxon>
        <taxon>Dikarya</taxon>
        <taxon>Ascomycota</taxon>
        <taxon>Pezizomycotina</taxon>
        <taxon>Dothideomycetes</taxon>
        <taxon>Dothideomycetidae</taxon>
        <taxon>Myriangiales</taxon>
        <taxon>Elsinoaceae</taxon>
        <taxon>Elsinoe</taxon>
    </lineage>
</organism>
<keyword evidence="3" id="KW-1185">Reference proteome</keyword>
<feature type="compositionally biased region" description="Basic residues" evidence="1">
    <location>
        <begin position="401"/>
        <end position="428"/>
    </location>
</feature>